<organism evidence="2">
    <name type="scientific">Anoplophora glabripennis</name>
    <name type="common">Asian longhorn beetle</name>
    <name type="synonym">Anoplophora nobilis</name>
    <dbReference type="NCBI Taxonomy" id="217634"/>
    <lineage>
        <taxon>Eukaryota</taxon>
        <taxon>Metazoa</taxon>
        <taxon>Ecdysozoa</taxon>
        <taxon>Arthropoda</taxon>
        <taxon>Hexapoda</taxon>
        <taxon>Insecta</taxon>
        <taxon>Pterygota</taxon>
        <taxon>Neoptera</taxon>
        <taxon>Endopterygota</taxon>
        <taxon>Coleoptera</taxon>
        <taxon>Polyphaga</taxon>
        <taxon>Cucujiformia</taxon>
        <taxon>Chrysomeloidea</taxon>
        <taxon>Cerambycidae</taxon>
        <taxon>Lamiinae</taxon>
        <taxon>Lamiini</taxon>
        <taxon>Anoplophora</taxon>
    </lineage>
</organism>
<dbReference type="AlphaFoldDB" id="V5I8I8"/>
<name>V5I8I8_ANOGL</name>
<reference evidence="2" key="1">
    <citation type="submission" date="2013-07" db="EMBL/GenBank/DDBJ databases">
        <title>Midgut Transcriptome Profiling of Anoplphora glabripennis, a Lignocellulose Degrading, Wood-Boring Cerambycid.</title>
        <authorList>
            <person name="Scully E.D."/>
            <person name="Hoover K."/>
            <person name="Carlson J.E."/>
            <person name="Tien M."/>
            <person name="Geib S.M."/>
        </authorList>
    </citation>
    <scope>NUCLEOTIDE SEQUENCE</scope>
</reference>
<dbReference type="EMBL" id="GALX01004610">
    <property type="protein sequence ID" value="JAB63856.1"/>
    <property type="molecule type" value="Transcribed_RNA"/>
</dbReference>
<proteinExistence type="predicted"/>
<feature type="non-terminal residue" evidence="2">
    <location>
        <position position="1"/>
    </location>
</feature>
<accession>V5I8I8</accession>
<evidence type="ECO:0000256" key="1">
    <source>
        <dbReference type="SAM" id="MobiDB-lite"/>
    </source>
</evidence>
<feature type="region of interest" description="Disordered" evidence="1">
    <location>
        <begin position="233"/>
        <end position="303"/>
    </location>
</feature>
<feature type="region of interest" description="Disordered" evidence="1">
    <location>
        <begin position="1"/>
        <end position="37"/>
    </location>
</feature>
<feature type="compositionally biased region" description="Pro residues" evidence="1">
    <location>
        <begin position="240"/>
        <end position="252"/>
    </location>
</feature>
<protein>
    <submittedName>
        <fullName evidence="2">Activity-regulated cytoskeleton-associated protein</fullName>
    </submittedName>
</protein>
<sequence>TLDQTPAPHSSTHVSGADRHEPSTIPPPTSTNDTTFTNDPARAAIWQNTTNVAMLEALAELTRQVSALRTIDVREEPDFEFSGNPAEDPEEYLRALEDWFHQKRIPAARQPMIIRRTLTKEAYNWFEEVNTPGLEWETFRRQFLARFNSIAIRSVLLKQLYGQPQRPGETAYVFITAKWSLFKRLAPATPDQERLEIIRVLLLPQTRAITRGTKFQSVQHMMEIVAEIQRDLAEGSSPRGNPPPPGNGPPSPCRFCQGRHYHRDCPARQGNWERAGTPPQSSSFRPRDERREQPSPPTPSRYQ</sequence>
<evidence type="ECO:0000313" key="2">
    <source>
        <dbReference type="EMBL" id="JAB63856.1"/>
    </source>
</evidence>
<feature type="compositionally biased region" description="Pro residues" evidence="1">
    <location>
        <begin position="294"/>
        <end position="303"/>
    </location>
</feature>
<gene>
    <name evidence="2" type="primary">ARC</name>
</gene>
<feature type="compositionally biased region" description="Polar residues" evidence="1">
    <location>
        <begin position="1"/>
        <end position="14"/>
    </location>
</feature>